<dbReference type="AlphaFoldDB" id="S6CVS3"/>
<dbReference type="RefSeq" id="WP_020936432.1">
    <property type="nucleotide sequence ID" value="NC_021921.1"/>
</dbReference>
<dbReference type="OrthoDB" id="39930at2157"/>
<reference evidence="2 5" key="3">
    <citation type="journal article" date="2014" name="Environ. Microbiol.">
        <title>Halorhabdus tiamatea: proteogenomics and glycosidase activity measurements identify the first cultivated euryarchaeon from a deep-sea anoxic brine lake as potential polysaccharide degrader.</title>
        <authorList>
            <person name="Werner J."/>
            <person name="Ferrer M."/>
            <person name="Michel G."/>
            <person name="Mann A.J."/>
            <person name="Huang S."/>
            <person name="Juarez S."/>
            <person name="Ciordia S."/>
            <person name="Albar J.P."/>
            <person name="Alcaide M."/>
            <person name="La Cono V."/>
            <person name="Yakimov M.M."/>
            <person name="Antunes A."/>
            <person name="Taborda M."/>
            <person name="Da Costa M.S."/>
            <person name="Amann R.I."/>
            <person name="Gloeckner F.O."/>
            <person name="Golyshina O.V."/>
            <person name="Golyshin P.N."/>
            <person name="Teeling H."/>
        </authorList>
    </citation>
    <scope>NUCLEOTIDE SEQUENCE [LARGE SCALE GENOMIC DNA]</scope>
    <source>
        <strain evidence="5">SARL4B</strain>
        <strain evidence="2">Type strain: SARL4B</strain>
    </source>
</reference>
<feature type="region of interest" description="Disordered" evidence="1">
    <location>
        <begin position="47"/>
        <end position="75"/>
    </location>
</feature>
<accession>S6CVS3</accession>
<evidence type="ECO:0000313" key="4">
    <source>
        <dbReference type="Proteomes" id="UP000003861"/>
    </source>
</evidence>
<dbReference type="EMBL" id="HF571520">
    <property type="protein sequence ID" value="CCQ34682.1"/>
    <property type="molecule type" value="Genomic_DNA"/>
</dbReference>
<dbReference type="KEGG" id="hti:HTIA_2576"/>
<evidence type="ECO:0000256" key="1">
    <source>
        <dbReference type="SAM" id="MobiDB-lite"/>
    </source>
</evidence>
<dbReference type="GeneID" id="23798882"/>
<evidence type="ECO:0000313" key="3">
    <source>
        <dbReference type="EMBL" id="ERJ04655.1"/>
    </source>
</evidence>
<dbReference type="eggNOG" id="arCOG07235">
    <property type="taxonomic scope" value="Archaea"/>
</dbReference>
<feature type="compositionally biased region" description="Basic and acidic residues" evidence="1">
    <location>
        <begin position="57"/>
        <end position="75"/>
    </location>
</feature>
<dbReference type="STRING" id="1033806.HTIA_2576"/>
<dbReference type="HOGENOM" id="CLU_175270_3_1_2"/>
<organism evidence="2 5">
    <name type="scientific">Halorhabdus tiamatea SARL4B</name>
    <dbReference type="NCBI Taxonomy" id="1033806"/>
    <lineage>
        <taxon>Archaea</taxon>
        <taxon>Methanobacteriati</taxon>
        <taxon>Methanobacteriota</taxon>
        <taxon>Stenosarchaea group</taxon>
        <taxon>Halobacteria</taxon>
        <taxon>Halobacteriales</taxon>
        <taxon>Haloarculaceae</taxon>
        <taxon>Halorhabdus</taxon>
    </lineage>
</organism>
<evidence type="ECO:0000313" key="5">
    <source>
        <dbReference type="Proteomes" id="UP000015381"/>
    </source>
</evidence>
<name>S6CVS3_9EURY</name>
<evidence type="ECO:0000313" key="2">
    <source>
        <dbReference type="EMBL" id="CCQ34682.1"/>
    </source>
</evidence>
<keyword evidence="5" id="KW-1185">Reference proteome</keyword>
<dbReference type="Proteomes" id="UP000015381">
    <property type="component" value="Chromosome I"/>
</dbReference>
<proteinExistence type="predicted"/>
<gene>
    <name evidence="3" type="ORF">HLRTI_003376</name>
    <name evidence="2" type="ORF">HTIA_2576</name>
</gene>
<protein>
    <submittedName>
        <fullName evidence="2">Uncharacterized protein</fullName>
    </submittedName>
</protein>
<dbReference type="Proteomes" id="UP000003861">
    <property type="component" value="Unassembled WGS sequence"/>
</dbReference>
<reference evidence="3 4" key="1">
    <citation type="journal article" date="2011" name="J. Bacteriol.">
        <title>Genome sequence of Halorhabdus tiamatea, the first archaeon isolated from a deep-sea anoxic brine lake.</title>
        <authorList>
            <person name="Antunes A."/>
            <person name="Alam I."/>
            <person name="Bajic V.B."/>
            <person name="Stingl U."/>
        </authorList>
    </citation>
    <scope>NUCLEOTIDE SEQUENCE [LARGE SCALE GENOMIC DNA]</scope>
    <source>
        <strain evidence="3 4">SARL4B</strain>
    </source>
</reference>
<reference evidence="3 4" key="2">
    <citation type="journal article" date="2013" name="PLoS ONE">
        <title>INDIGO - INtegrated Data Warehouse of MIcrobial GenOmes with Examples from the Red Sea Extremophiles.</title>
        <authorList>
            <person name="Alam I."/>
            <person name="Antunes A."/>
            <person name="Kamau A.A."/>
            <person name="Ba Alawi W."/>
            <person name="Kalkatawi M."/>
            <person name="Stingl U."/>
            <person name="Bajic V.B."/>
        </authorList>
    </citation>
    <scope>NUCLEOTIDE SEQUENCE [LARGE SCALE GENOMIC DNA]</scope>
    <source>
        <strain evidence="3 4">SARL4B</strain>
    </source>
</reference>
<dbReference type="EMBL" id="AFNT02000064">
    <property type="protein sequence ID" value="ERJ04655.1"/>
    <property type="molecule type" value="Genomic_DNA"/>
</dbReference>
<sequence length="75" mass="8571">MPNMTIRVPDDLKDSLDEHPEINWSAVARQSMREYLARLNVANEIASRSELSEEDAHELSEDVKADIAARYRDGE</sequence>